<organism evidence="2 3">
    <name type="scientific">Tepidimonas alkaliphilus</name>
    <dbReference type="NCBI Taxonomy" id="2588942"/>
    <lineage>
        <taxon>Bacteria</taxon>
        <taxon>Pseudomonadati</taxon>
        <taxon>Pseudomonadota</taxon>
        <taxon>Betaproteobacteria</taxon>
        <taxon>Burkholderiales</taxon>
        <taxon>Tepidimonas</taxon>
    </lineage>
</organism>
<sequence>MVTLTRHPPMITVRPAHERGYADATLLPVRLDSAQWAERTLAPGRLACAHVARGRFTVNDVALGPGDAALVHDGSRLALADGFDAEALAFDLAP</sequence>
<dbReference type="Gene3D" id="2.60.120.10">
    <property type="entry name" value="Jelly Rolls"/>
    <property type="match status" value="1"/>
</dbReference>
<dbReference type="InterPro" id="IPR014710">
    <property type="entry name" value="RmlC-like_jellyroll"/>
</dbReference>
<dbReference type="SUPFAM" id="SSF51182">
    <property type="entry name" value="RmlC-like cupins"/>
    <property type="match status" value="1"/>
</dbReference>
<evidence type="ECO:0000259" key="1">
    <source>
        <dbReference type="Pfam" id="PF17954"/>
    </source>
</evidence>
<dbReference type="RefSeq" id="WP_143891229.1">
    <property type="nucleotide sequence ID" value="NZ_VJNB01000012.1"/>
</dbReference>
<gene>
    <name evidence="2" type="ORF">Talka_02031</name>
</gene>
<name>A0A554W4N9_9BURK</name>
<evidence type="ECO:0000313" key="2">
    <source>
        <dbReference type="EMBL" id="TSE18534.1"/>
    </source>
</evidence>
<reference evidence="2 3" key="1">
    <citation type="submission" date="2019-07" db="EMBL/GenBank/DDBJ databases">
        <title>Tepidimonas alkaliphilus YIM 72238 draft genome.</title>
        <authorList>
            <person name="Da Costa M.S."/>
            <person name="Froufe H.J.C."/>
            <person name="Egas C."/>
            <person name="Albuquerque L."/>
        </authorList>
    </citation>
    <scope>NUCLEOTIDE SEQUENCE [LARGE SCALE GENOMIC DNA]</scope>
    <source>
        <strain evidence="2 3">YIM 72238</strain>
    </source>
</reference>
<keyword evidence="3" id="KW-1185">Reference proteome</keyword>
<dbReference type="OrthoDB" id="321327at2"/>
<dbReference type="EMBL" id="VJNB01000012">
    <property type="protein sequence ID" value="TSE18534.1"/>
    <property type="molecule type" value="Genomic_DNA"/>
</dbReference>
<dbReference type="InterPro" id="IPR011051">
    <property type="entry name" value="RmlC_Cupin_sf"/>
</dbReference>
<evidence type="ECO:0000313" key="3">
    <source>
        <dbReference type="Proteomes" id="UP000315736"/>
    </source>
</evidence>
<comment type="caution">
    <text evidence="2">The sequence shown here is derived from an EMBL/GenBank/DDBJ whole genome shotgun (WGS) entry which is preliminary data.</text>
</comment>
<feature type="domain" description="Quercetin 2,3-dioxygenase C-terminal cupin" evidence="1">
    <location>
        <begin position="22"/>
        <end position="92"/>
    </location>
</feature>
<dbReference type="InterPro" id="IPR041602">
    <property type="entry name" value="Quercetinase_C"/>
</dbReference>
<dbReference type="Proteomes" id="UP000315736">
    <property type="component" value="Unassembled WGS sequence"/>
</dbReference>
<accession>A0A554W4N9</accession>
<dbReference type="Pfam" id="PF17954">
    <property type="entry name" value="Pirin_C_2"/>
    <property type="match status" value="1"/>
</dbReference>
<proteinExistence type="predicted"/>
<dbReference type="AlphaFoldDB" id="A0A554W4N9"/>
<protein>
    <recommendedName>
        <fullName evidence="1">Quercetin 2,3-dioxygenase C-terminal cupin domain-containing protein</fullName>
    </recommendedName>
</protein>